<feature type="domain" description="NADPH-dependent FMN reductase-like" evidence="1">
    <location>
        <begin position="4"/>
        <end position="147"/>
    </location>
</feature>
<protein>
    <submittedName>
        <fullName evidence="2">NAD(P)H-dependent FMN reductase</fullName>
    </submittedName>
</protein>
<dbReference type="InterPro" id="IPR029039">
    <property type="entry name" value="Flavoprotein-like_sf"/>
</dbReference>
<accession>A0A2V3UBC4</accession>
<dbReference type="AlphaFoldDB" id="A0A2V3UBC4"/>
<evidence type="ECO:0000313" key="2">
    <source>
        <dbReference type="EMBL" id="PXW61785.1"/>
    </source>
</evidence>
<dbReference type="RefSeq" id="WP_110374077.1">
    <property type="nucleotide sequence ID" value="NZ_CAKNFM010000006.1"/>
</dbReference>
<dbReference type="GO" id="GO:0016491">
    <property type="term" value="F:oxidoreductase activity"/>
    <property type="evidence" value="ECO:0007669"/>
    <property type="project" value="InterPro"/>
</dbReference>
<gene>
    <name evidence="2" type="ORF">C7450_103303</name>
</gene>
<proteinExistence type="predicted"/>
<dbReference type="Proteomes" id="UP000248021">
    <property type="component" value="Unassembled WGS sequence"/>
</dbReference>
<dbReference type="PANTHER" id="PTHR30543">
    <property type="entry name" value="CHROMATE REDUCTASE"/>
    <property type="match status" value="1"/>
</dbReference>
<sequence>MSKPRIGIIIGSTRDTRFGEKPARWMLDLASRREEIDAELIDLRDYDLPFFNEVSSNAWQASQDPKVLAWQKKVGEMDGYIFVTSEYNRSIPASLKNALDQAYVEWNYKPAAILGYGAVGGARAVEHLRSITVELYMVPVRSTVHISGTEFFTVWHGAGDQPMSAIEGTIGQSAQELLDQLIWWAEITKAGREARAKSAA</sequence>
<comment type="caution">
    <text evidence="2">The sequence shown here is derived from an EMBL/GenBank/DDBJ whole genome shotgun (WGS) entry which is preliminary data.</text>
</comment>
<dbReference type="InterPro" id="IPR005025">
    <property type="entry name" value="FMN_Rdtase-like_dom"/>
</dbReference>
<dbReference type="GO" id="GO:0010181">
    <property type="term" value="F:FMN binding"/>
    <property type="evidence" value="ECO:0007669"/>
    <property type="project" value="TreeGrafter"/>
</dbReference>
<dbReference type="GO" id="GO:0005829">
    <property type="term" value="C:cytosol"/>
    <property type="evidence" value="ECO:0007669"/>
    <property type="project" value="TreeGrafter"/>
</dbReference>
<dbReference type="Gene3D" id="3.40.50.360">
    <property type="match status" value="1"/>
</dbReference>
<keyword evidence="3" id="KW-1185">Reference proteome</keyword>
<evidence type="ECO:0000313" key="3">
    <source>
        <dbReference type="Proteomes" id="UP000248021"/>
    </source>
</evidence>
<dbReference type="SUPFAM" id="SSF52218">
    <property type="entry name" value="Flavoproteins"/>
    <property type="match status" value="1"/>
</dbReference>
<evidence type="ECO:0000259" key="1">
    <source>
        <dbReference type="Pfam" id="PF03358"/>
    </source>
</evidence>
<dbReference type="Pfam" id="PF03358">
    <property type="entry name" value="FMN_red"/>
    <property type="match status" value="1"/>
</dbReference>
<dbReference type="PANTHER" id="PTHR30543:SF21">
    <property type="entry name" value="NAD(P)H-DEPENDENT FMN REDUCTASE LOT6"/>
    <property type="match status" value="1"/>
</dbReference>
<dbReference type="InterPro" id="IPR050712">
    <property type="entry name" value="NAD(P)H-dep_reductase"/>
</dbReference>
<name>A0A2V3UBC4_9HYPH</name>
<reference evidence="2 3" key="1">
    <citation type="submission" date="2018-05" db="EMBL/GenBank/DDBJ databases">
        <title>Genomic Encyclopedia of Type Strains, Phase IV (KMG-IV): sequencing the most valuable type-strain genomes for metagenomic binning, comparative biology and taxonomic classification.</title>
        <authorList>
            <person name="Goeker M."/>
        </authorList>
    </citation>
    <scope>NUCLEOTIDE SEQUENCE [LARGE SCALE GENOMIC DNA]</scope>
    <source>
        <strain evidence="2 3">DSM 6462</strain>
    </source>
</reference>
<dbReference type="EMBL" id="QJJK01000003">
    <property type="protein sequence ID" value="PXW61785.1"/>
    <property type="molecule type" value="Genomic_DNA"/>
</dbReference>
<dbReference type="OrthoDB" id="9812295at2"/>
<organism evidence="2 3">
    <name type="scientific">Chelatococcus asaccharovorans</name>
    <dbReference type="NCBI Taxonomy" id="28210"/>
    <lineage>
        <taxon>Bacteria</taxon>
        <taxon>Pseudomonadati</taxon>
        <taxon>Pseudomonadota</taxon>
        <taxon>Alphaproteobacteria</taxon>
        <taxon>Hyphomicrobiales</taxon>
        <taxon>Chelatococcaceae</taxon>
        <taxon>Chelatococcus</taxon>
    </lineage>
</organism>